<proteinExistence type="predicted"/>
<dbReference type="RefSeq" id="XP_075101925.1">
    <property type="nucleotide sequence ID" value="XM_075245824.1"/>
</dbReference>
<evidence type="ECO:0000313" key="1">
    <source>
        <dbReference type="Proteomes" id="UP000790787"/>
    </source>
</evidence>
<dbReference type="Proteomes" id="UP000790787">
    <property type="component" value="Chromosome 23"/>
</dbReference>
<accession>A0AC58TXF6</accession>
<reference evidence="1" key="1">
    <citation type="journal article" date="2014" name="Nat. Commun.">
        <title>The tobacco genome sequence and its comparison with those of tomato and potato.</title>
        <authorList>
            <person name="Sierro N."/>
            <person name="Battey J.N."/>
            <person name="Ouadi S."/>
            <person name="Bakaher N."/>
            <person name="Bovet L."/>
            <person name="Willig A."/>
            <person name="Goepfert S."/>
            <person name="Peitsch M.C."/>
            <person name="Ivanov N.V."/>
        </authorList>
    </citation>
    <scope>NUCLEOTIDE SEQUENCE [LARGE SCALE GENOMIC DNA]</scope>
</reference>
<sequence>MPKGMWYARYLGNVITWCNNMGAPNTIWKRLDMMVYNSQWYELYGRTTVTHPANTYSDHVPLLIQFSFIKKVNVRYFNFLNFWPDHEDFSNVVKSIWEEDIQGNPLWSLYQKLKRTASKLSSWSREAYGDIHEEPRRLEREISNLEMILMNDNSGGNRTKLYKSKAEYIRYLKIQDFILRQKARVKWLSEGDSNTSYFHNVIKDKRRKLGINKIQNEYLQWVEGTKEVSEVASRYFQGIFSQKPEYNDYSKLNIIDPVVSEDINKN</sequence>
<reference evidence="2" key="2">
    <citation type="submission" date="2025-08" db="UniProtKB">
        <authorList>
            <consortium name="RefSeq"/>
        </authorList>
    </citation>
    <scope>IDENTIFICATION</scope>
    <source>
        <tissue evidence="2">Leaf</tissue>
    </source>
</reference>
<evidence type="ECO:0000313" key="2">
    <source>
        <dbReference type="RefSeq" id="XP_075101925.1"/>
    </source>
</evidence>
<organism evidence="1 2">
    <name type="scientific">Nicotiana tabacum</name>
    <name type="common">Common tobacco</name>
    <dbReference type="NCBI Taxonomy" id="4097"/>
    <lineage>
        <taxon>Eukaryota</taxon>
        <taxon>Viridiplantae</taxon>
        <taxon>Streptophyta</taxon>
        <taxon>Embryophyta</taxon>
        <taxon>Tracheophyta</taxon>
        <taxon>Spermatophyta</taxon>
        <taxon>Magnoliopsida</taxon>
        <taxon>eudicotyledons</taxon>
        <taxon>Gunneridae</taxon>
        <taxon>Pentapetalae</taxon>
        <taxon>asterids</taxon>
        <taxon>lamiids</taxon>
        <taxon>Solanales</taxon>
        <taxon>Solanaceae</taxon>
        <taxon>Nicotianoideae</taxon>
        <taxon>Nicotianeae</taxon>
        <taxon>Nicotiana</taxon>
    </lineage>
</organism>
<keyword evidence="1" id="KW-1185">Reference proteome</keyword>
<gene>
    <name evidence="2" type="primary">LOC142177349</name>
</gene>
<name>A0AC58TXF6_TOBAC</name>
<protein>
    <submittedName>
        <fullName evidence="2">Uncharacterized protein LOC142177349</fullName>
    </submittedName>
</protein>